<dbReference type="AlphaFoldDB" id="A0A081A315"/>
<protein>
    <recommendedName>
        <fullName evidence="1">BPL/LPL catalytic domain-containing protein</fullName>
    </recommendedName>
</protein>
<gene>
    <name evidence="2" type="ORF">F444_10769</name>
</gene>
<dbReference type="InterPro" id="IPR004143">
    <property type="entry name" value="BPL_LPL_catalytic"/>
</dbReference>
<organism evidence="2 3">
    <name type="scientific">Phytophthora nicotianae P1976</name>
    <dbReference type="NCBI Taxonomy" id="1317066"/>
    <lineage>
        <taxon>Eukaryota</taxon>
        <taxon>Sar</taxon>
        <taxon>Stramenopiles</taxon>
        <taxon>Oomycota</taxon>
        <taxon>Peronosporomycetes</taxon>
        <taxon>Peronosporales</taxon>
        <taxon>Peronosporaceae</taxon>
        <taxon>Phytophthora</taxon>
    </lineage>
</organism>
<reference evidence="2 3" key="1">
    <citation type="submission" date="2013-11" db="EMBL/GenBank/DDBJ databases">
        <title>The Genome Sequence of Phytophthora parasitica P1976.</title>
        <authorList>
            <consortium name="The Broad Institute Genomics Platform"/>
            <person name="Russ C."/>
            <person name="Tyler B."/>
            <person name="Panabieres F."/>
            <person name="Shan W."/>
            <person name="Tripathy S."/>
            <person name="Grunwald N."/>
            <person name="Machado M."/>
            <person name="Johnson C.S."/>
            <person name="Walker B."/>
            <person name="Young S."/>
            <person name="Zeng Q."/>
            <person name="Gargeya S."/>
            <person name="Fitzgerald M."/>
            <person name="Haas B."/>
            <person name="Abouelleil A."/>
            <person name="Allen A.W."/>
            <person name="Alvarado L."/>
            <person name="Arachchi H.M."/>
            <person name="Berlin A.M."/>
            <person name="Chapman S.B."/>
            <person name="Gainer-Dewar J."/>
            <person name="Goldberg J."/>
            <person name="Griggs A."/>
            <person name="Gujja S."/>
            <person name="Hansen M."/>
            <person name="Howarth C."/>
            <person name="Imamovic A."/>
            <person name="Ireland A."/>
            <person name="Larimer J."/>
            <person name="McCowan C."/>
            <person name="Murphy C."/>
            <person name="Pearson M."/>
            <person name="Poon T.W."/>
            <person name="Priest M."/>
            <person name="Roberts A."/>
            <person name="Saif S."/>
            <person name="Shea T."/>
            <person name="Sisk P."/>
            <person name="Sykes S."/>
            <person name="Wortman J."/>
            <person name="Nusbaum C."/>
            <person name="Birren B."/>
        </authorList>
    </citation>
    <scope>NUCLEOTIDE SEQUENCE [LARGE SCALE GENOMIC DNA]</scope>
    <source>
        <strain evidence="2 3">P1976</strain>
    </source>
</reference>
<dbReference type="InterPro" id="IPR053264">
    <property type="entry name" value="Lipoate-ligase_2_inactive"/>
</dbReference>
<evidence type="ECO:0000313" key="2">
    <source>
        <dbReference type="EMBL" id="ETO73276.1"/>
    </source>
</evidence>
<name>A0A081A315_PHYNI</name>
<dbReference type="PROSITE" id="PS51733">
    <property type="entry name" value="BPL_LPL_CATALYTIC"/>
    <property type="match status" value="1"/>
</dbReference>
<dbReference type="InterPro" id="IPR045864">
    <property type="entry name" value="aa-tRNA-synth_II/BPL/LPL"/>
</dbReference>
<dbReference type="OrthoDB" id="201621at2759"/>
<evidence type="ECO:0000313" key="3">
    <source>
        <dbReference type="Proteomes" id="UP000028582"/>
    </source>
</evidence>
<feature type="domain" description="BPL/LPL catalytic" evidence="1">
    <location>
        <begin position="34"/>
        <end position="252"/>
    </location>
</feature>
<proteinExistence type="predicted"/>
<dbReference type="Proteomes" id="UP000028582">
    <property type="component" value="Unassembled WGS sequence"/>
</dbReference>
<dbReference type="Pfam" id="PF21948">
    <property type="entry name" value="LplA-B_cat"/>
    <property type="match status" value="1"/>
</dbReference>
<dbReference type="Gene3D" id="3.30.930.10">
    <property type="entry name" value="Bira Bifunctional Protein, Domain 2"/>
    <property type="match status" value="1"/>
</dbReference>
<dbReference type="PANTHER" id="PTHR43506">
    <property type="entry name" value="BIOTIN/LIPOATE A/B PROTEIN LIGASE FAMILY"/>
    <property type="match status" value="1"/>
</dbReference>
<dbReference type="SUPFAM" id="SSF55681">
    <property type="entry name" value="Class II aaRS and biotin synthetases"/>
    <property type="match status" value="1"/>
</dbReference>
<sequence length="275" mass="32336">MATKTRKPLVSFLRLRAPIQEQLKIEEALFRADSKRNWFIYNDQHSLPTIVMGISGKPEQLLHQDAVKRCVAIIALIAVIRVRLTACLPIRDGIPVLKRFSGGGTVIVDHNTVFTTFICKHEDFPQVKPFPREIMAWSQDFYLPFFSRICNKDLKFSLREDDYVFNDRKFGGNAQSLSKGRWLHHTSFLWDFDPKNMEYLTNPARQPKYRQQRSHLEFLCPLKDVLKKECANRERFESELHAELAHNFEIEDVKLEDVKPILEREHRKSTHFLEL</sequence>
<comment type="caution">
    <text evidence="2">The sequence shown here is derived from an EMBL/GenBank/DDBJ whole genome shotgun (WGS) entry which is preliminary data.</text>
</comment>
<dbReference type="PANTHER" id="PTHR43506:SF1">
    <property type="entry name" value="BPL_LPL CATALYTIC DOMAIN-CONTAINING PROTEIN"/>
    <property type="match status" value="1"/>
</dbReference>
<evidence type="ECO:0000259" key="1">
    <source>
        <dbReference type="PROSITE" id="PS51733"/>
    </source>
</evidence>
<dbReference type="EMBL" id="ANJA01001927">
    <property type="protein sequence ID" value="ETO73276.1"/>
    <property type="molecule type" value="Genomic_DNA"/>
</dbReference>
<accession>A0A081A315</accession>